<dbReference type="Proteomes" id="UP001367508">
    <property type="component" value="Unassembled WGS sequence"/>
</dbReference>
<dbReference type="EMBL" id="JAYMYQ010000001">
    <property type="protein sequence ID" value="KAK7363092.1"/>
    <property type="molecule type" value="Genomic_DNA"/>
</dbReference>
<keyword evidence="3" id="KW-1185">Reference proteome</keyword>
<feature type="compositionally biased region" description="Pro residues" evidence="1">
    <location>
        <begin position="87"/>
        <end position="106"/>
    </location>
</feature>
<organism evidence="2 3">
    <name type="scientific">Canavalia gladiata</name>
    <name type="common">Sword bean</name>
    <name type="synonym">Dolichos gladiatus</name>
    <dbReference type="NCBI Taxonomy" id="3824"/>
    <lineage>
        <taxon>Eukaryota</taxon>
        <taxon>Viridiplantae</taxon>
        <taxon>Streptophyta</taxon>
        <taxon>Embryophyta</taxon>
        <taxon>Tracheophyta</taxon>
        <taxon>Spermatophyta</taxon>
        <taxon>Magnoliopsida</taxon>
        <taxon>eudicotyledons</taxon>
        <taxon>Gunneridae</taxon>
        <taxon>Pentapetalae</taxon>
        <taxon>rosids</taxon>
        <taxon>fabids</taxon>
        <taxon>Fabales</taxon>
        <taxon>Fabaceae</taxon>
        <taxon>Papilionoideae</taxon>
        <taxon>50 kb inversion clade</taxon>
        <taxon>NPAAA clade</taxon>
        <taxon>indigoferoid/millettioid clade</taxon>
        <taxon>Phaseoleae</taxon>
        <taxon>Canavalia</taxon>
    </lineage>
</organism>
<reference evidence="2 3" key="1">
    <citation type="submission" date="2024-01" db="EMBL/GenBank/DDBJ databases">
        <title>The genomes of 5 underutilized Papilionoideae crops provide insights into root nodulation and disease resistanc.</title>
        <authorList>
            <person name="Jiang F."/>
        </authorList>
    </citation>
    <scope>NUCLEOTIDE SEQUENCE [LARGE SCALE GENOMIC DNA]</scope>
    <source>
        <strain evidence="2">LVBAO_FW01</strain>
        <tissue evidence="2">Leaves</tissue>
    </source>
</reference>
<evidence type="ECO:0000313" key="2">
    <source>
        <dbReference type="EMBL" id="KAK7363092.1"/>
    </source>
</evidence>
<feature type="region of interest" description="Disordered" evidence="1">
    <location>
        <begin position="78"/>
        <end position="131"/>
    </location>
</feature>
<dbReference type="InterPro" id="IPR044659">
    <property type="entry name" value="PELPK1_2"/>
</dbReference>
<proteinExistence type="predicted"/>
<dbReference type="PANTHER" id="PTHR33088:SF78">
    <property type="entry name" value="LEGUMINOSIN GROUP485 SECRETED PEPTIDE"/>
    <property type="match status" value="1"/>
</dbReference>
<dbReference type="PANTHER" id="PTHR33088">
    <property type="entry name" value="MUCIN-2"/>
    <property type="match status" value="1"/>
</dbReference>
<feature type="compositionally biased region" description="Low complexity" evidence="1">
    <location>
        <begin position="107"/>
        <end position="117"/>
    </location>
</feature>
<gene>
    <name evidence="2" type="ORF">VNO77_05221</name>
</gene>
<dbReference type="AlphaFoldDB" id="A0AAN9R8G5"/>
<accession>A0AAN9R8G5</accession>
<feature type="compositionally biased region" description="Pro residues" evidence="1">
    <location>
        <begin position="118"/>
        <end position="130"/>
    </location>
</feature>
<sequence length="166" mass="18145">MAIQTTPPFKPLMLYIRPTTNPKLLIQFKIKFHLYKYTPNSSHQTMASGKSFFTALFVVVTLSSMSLRLEGRHLLQTSTQPNLPSIPNLPKPTLPPLPSMPMPTLPTIPTLPTTQPSLPKPSLPPLPTIPSVPSLNLPTLPNFPSIPTTIPSSFPFFSPPPSTSSP</sequence>
<evidence type="ECO:0000256" key="1">
    <source>
        <dbReference type="SAM" id="MobiDB-lite"/>
    </source>
</evidence>
<name>A0AAN9R8G5_CANGL</name>
<protein>
    <submittedName>
        <fullName evidence="2">Uncharacterized protein</fullName>
    </submittedName>
</protein>
<evidence type="ECO:0000313" key="3">
    <source>
        <dbReference type="Proteomes" id="UP001367508"/>
    </source>
</evidence>
<comment type="caution">
    <text evidence="2">The sequence shown here is derived from an EMBL/GenBank/DDBJ whole genome shotgun (WGS) entry which is preliminary data.</text>
</comment>